<reference evidence="1 4" key="2">
    <citation type="submission" date="2020-07" db="EMBL/GenBank/DDBJ databases">
        <authorList>
            <person name="Feng H."/>
        </authorList>
    </citation>
    <scope>NUCLEOTIDE SEQUENCE [LARGE SCALE GENOMIC DNA]</scope>
    <source>
        <strain evidence="1">S-12</strain>
        <strain evidence="4">s-12</strain>
    </source>
</reference>
<evidence type="ECO:0000313" key="2">
    <source>
        <dbReference type="EMBL" id="NEY79938.1"/>
    </source>
</evidence>
<accession>A0A6B3VRZ4</accession>
<name>A0A6B3VRZ4_9BACI</name>
<dbReference type="AlphaFoldDB" id="A0A6B3VRZ4"/>
<evidence type="ECO:0000313" key="1">
    <source>
        <dbReference type="EMBL" id="MBA4535562.1"/>
    </source>
</evidence>
<dbReference type="RefSeq" id="WP_163238809.1">
    <property type="nucleotide sequence ID" value="NZ_CP082780.1"/>
</dbReference>
<dbReference type="EMBL" id="JAAIWN010000001">
    <property type="protein sequence ID" value="NEY79938.1"/>
    <property type="molecule type" value="Genomic_DNA"/>
</dbReference>
<protein>
    <submittedName>
        <fullName evidence="2">Uncharacterized protein</fullName>
    </submittedName>
</protein>
<evidence type="ECO:0000313" key="3">
    <source>
        <dbReference type="Proteomes" id="UP000472971"/>
    </source>
</evidence>
<gene>
    <name evidence="2" type="ORF">G4D64_00060</name>
    <name evidence="1" type="ORF">H1Z61_00060</name>
</gene>
<comment type="caution">
    <text evidence="2">The sequence shown here is derived from an EMBL/GenBank/DDBJ whole genome shotgun (WGS) entry which is preliminary data.</text>
</comment>
<dbReference type="Proteomes" id="UP000472971">
    <property type="component" value="Unassembled WGS sequence"/>
</dbReference>
<keyword evidence="3" id="KW-1185">Reference proteome</keyword>
<proteinExistence type="predicted"/>
<dbReference type="EMBL" id="JACEIO010000001">
    <property type="protein sequence ID" value="MBA4535562.1"/>
    <property type="molecule type" value="Genomic_DNA"/>
</dbReference>
<reference evidence="2 3" key="1">
    <citation type="submission" date="2020-02" db="EMBL/GenBank/DDBJ databases">
        <title>Bacillus aquiflavi sp. nov., isolated from yellow water of strong flavor Chinese baijiu in Yibin region of China.</title>
        <authorList>
            <person name="Xie J."/>
        </authorList>
    </citation>
    <scope>NUCLEOTIDE SEQUENCE [LARGE SCALE GENOMIC DNA]</scope>
    <source>
        <strain evidence="2 3">3H-10</strain>
    </source>
</reference>
<evidence type="ECO:0000313" key="4">
    <source>
        <dbReference type="Proteomes" id="UP000570010"/>
    </source>
</evidence>
<dbReference type="Proteomes" id="UP000570010">
    <property type="component" value="Unassembled WGS sequence"/>
</dbReference>
<sequence>MPPGLKDINLDKWLINNDRRTKFKEILNMVLEKVEEYLTDKVMKIIDILIQKIE</sequence>
<organism evidence="2 3">
    <name type="scientific">Bacillus aquiflavi</name>
    <dbReference type="NCBI Taxonomy" id="2672567"/>
    <lineage>
        <taxon>Bacteria</taxon>
        <taxon>Bacillati</taxon>
        <taxon>Bacillota</taxon>
        <taxon>Bacilli</taxon>
        <taxon>Bacillales</taxon>
        <taxon>Bacillaceae</taxon>
        <taxon>Bacillus</taxon>
    </lineage>
</organism>